<keyword evidence="1" id="KW-0472">Membrane</keyword>
<dbReference type="InterPro" id="IPR045339">
    <property type="entry name" value="DUF6534"/>
</dbReference>
<gene>
    <name evidence="3" type="ORF">DAEQUDRAFT_519726</name>
</gene>
<evidence type="ECO:0000313" key="3">
    <source>
        <dbReference type="EMBL" id="KZT65586.1"/>
    </source>
</evidence>
<dbReference type="Proteomes" id="UP000076727">
    <property type="component" value="Unassembled WGS sequence"/>
</dbReference>
<evidence type="ECO:0000256" key="1">
    <source>
        <dbReference type="SAM" id="Phobius"/>
    </source>
</evidence>
<dbReference type="PANTHER" id="PTHR40465:SF1">
    <property type="entry name" value="DUF6534 DOMAIN-CONTAINING PROTEIN"/>
    <property type="match status" value="1"/>
</dbReference>
<feature type="transmembrane region" description="Helical" evidence="1">
    <location>
        <begin position="90"/>
        <end position="111"/>
    </location>
</feature>
<evidence type="ECO:0000313" key="4">
    <source>
        <dbReference type="Proteomes" id="UP000076727"/>
    </source>
</evidence>
<dbReference type="AlphaFoldDB" id="A0A165MES9"/>
<dbReference type="EMBL" id="KV429103">
    <property type="protein sequence ID" value="KZT65586.1"/>
    <property type="molecule type" value="Genomic_DNA"/>
</dbReference>
<sequence length="262" mass="30204">MYYAWNYQHDPRSLKIWVATAWALQSAVMLTESLQLWFYLVARHGKIFDLIAVDPSTGVQQLFARLVQLFVQWYLLQKIWQLLHTRRQQLVHGIISGVIFLICLGSSIAVVHSSIVQKSVSNIIRQAQLPAYWTIASQLTMDIYITCVLCYALRQCKSRFSRTNVIMERMVIYTINRGVLLCLLSFVCMILYPVDSRRGTLFSETVSTPESALYVNSLMAVFNVRNYLVQLEVETKHDSSVVLHNLARIATEHNRPHVSIEH</sequence>
<keyword evidence="1" id="KW-1133">Transmembrane helix</keyword>
<feature type="transmembrane region" description="Helical" evidence="1">
    <location>
        <begin position="131"/>
        <end position="153"/>
    </location>
</feature>
<accession>A0A165MES9</accession>
<keyword evidence="4" id="KW-1185">Reference proteome</keyword>
<dbReference type="Pfam" id="PF20152">
    <property type="entry name" value="DUF6534"/>
    <property type="match status" value="1"/>
</dbReference>
<keyword evidence="1" id="KW-0812">Transmembrane</keyword>
<protein>
    <recommendedName>
        <fullName evidence="2">DUF6534 domain-containing protein</fullName>
    </recommendedName>
</protein>
<feature type="domain" description="DUF6534" evidence="2">
    <location>
        <begin position="139"/>
        <end position="226"/>
    </location>
</feature>
<dbReference type="OrthoDB" id="2799899at2759"/>
<feature type="transmembrane region" description="Helical" evidence="1">
    <location>
        <begin position="174"/>
        <end position="192"/>
    </location>
</feature>
<proteinExistence type="predicted"/>
<organism evidence="3 4">
    <name type="scientific">Daedalea quercina L-15889</name>
    <dbReference type="NCBI Taxonomy" id="1314783"/>
    <lineage>
        <taxon>Eukaryota</taxon>
        <taxon>Fungi</taxon>
        <taxon>Dikarya</taxon>
        <taxon>Basidiomycota</taxon>
        <taxon>Agaricomycotina</taxon>
        <taxon>Agaricomycetes</taxon>
        <taxon>Polyporales</taxon>
        <taxon>Fomitopsis</taxon>
    </lineage>
</organism>
<evidence type="ECO:0000259" key="2">
    <source>
        <dbReference type="Pfam" id="PF20152"/>
    </source>
</evidence>
<dbReference type="PANTHER" id="PTHR40465">
    <property type="entry name" value="CHROMOSOME 1, WHOLE GENOME SHOTGUN SEQUENCE"/>
    <property type="match status" value="1"/>
</dbReference>
<reference evidence="3 4" key="1">
    <citation type="journal article" date="2016" name="Mol. Biol. Evol.">
        <title>Comparative Genomics of Early-Diverging Mushroom-Forming Fungi Provides Insights into the Origins of Lignocellulose Decay Capabilities.</title>
        <authorList>
            <person name="Nagy L.G."/>
            <person name="Riley R."/>
            <person name="Tritt A."/>
            <person name="Adam C."/>
            <person name="Daum C."/>
            <person name="Floudas D."/>
            <person name="Sun H."/>
            <person name="Yadav J.S."/>
            <person name="Pangilinan J."/>
            <person name="Larsson K.H."/>
            <person name="Matsuura K."/>
            <person name="Barry K."/>
            <person name="Labutti K."/>
            <person name="Kuo R."/>
            <person name="Ohm R.A."/>
            <person name="Bhattacharya S.S."/>
            <person name="Shirouzu T."/>
            <person name="Yoshinaga Y."/>
            <person name="Martin F.M."/>
            <person name="Grigoriev I.V."/>
            <person name="Hibbett D.S."/>
        </authorList>
    </citation>
    <scope>NUCLEOTIDE SEQUENCE [LARGE SCALE GENOMIC DNA]</scope>
    <source>
        <strain evidence="3 4">L-15889</strain>
    </source>
</reference>
<name>A0A165MES9_9APHY</name>